<feature type="transmembrane region" description="Helical" evidence="4">
    <location>
        <begin position="355"/>
        <end position="375"/>
    </location>
</feature>
<name>A0A7X1B3S3_9BACT</name>
<feature type="domain" description="CzcB-like barrel-sandwich hybrid" evidence="6">
    <location>
        <begin position="69"/>
        <end position="141"/>
    </location>
</feature>
<feature type="domain" description="CusB-like beta-barrel" evidence="5">
    <location>
        <begin position="144"/>
        <end position="217"/>
    </location>
</feature>
<gene>
    <name evidence="8" type="ORF">H5P27_03555</name>
</gene>
<reference evidence="8 9" key="1">
    <citation type="submission" date="2020-07" db="EMBL/GenBank/DDBJ databases">
        <authorList>
            <person name="Feng X."/>
        </authorList>
    </citation>
    <scope>NUCLEOTIDE SEQUENCE [LARGE SCALE GENOMIC DNA]</scope>
    <source>
        <strain evidence="8 9">JCM23202</strain>
    </source>
</reference>
<dbReference type="Pfam" id="PF25975">
    <property type="entry name" value="CzcB_C"/>
    <property type="match status" value="1"/>
</dbReference>
<feature type="domain" description="CzcB-like C-terminal circularly permuted SH3-like" evidence="7">
    <location>
        <begin position="227"/>
        <end position="289"/>
    </location>
</feature>
<dbReference type="Pfam" id="PF25954">
    <property type="entry name" value="Beta-barrel_RND_2"/>
    <property type="match status" value="1"/>
</dbReference>
<dbReference type="PANTHER" id="PTHR30097">
    <property type="entry name" value="CATION EFFLUX SYSTEM PROTEIN CUSB"/>
    <property type="match status" value="1"/>
</dbReference>
<evidence type="ECO:0000256" key="1">
    <source>
        <dbReference type="ARBA" id="ARBA00009477"/>
    </source>
</evidence>
<dbReference type="GO" id="GO:0022857">
    <property type="term" value="F:transmembrane transporter activity"/>
    <property type="evidence" value="ECO:0007669"/>
    <property type="project" value="InterPro"/>
</dbReference>
<dbReference type="RefSeq" id="WP_185659004.1">
    <property type="nucleotide sequence ID" value="NZ_CAWPOO010000006.1"/>
</dbReference>
<dbReference type="InterPro" id="IPR058792">
    <property type="entry name" value="Beta-barrel_RND_2"/>
</dbReference>
<protein>
    <submittedName>
        <fullName evidence="8">Efflux RND transporter periplasmic adaptor subunit</fullName>
    </submittedName>
</protein>
<evidence type="ECO:0000313" key="8">
    <source>
        <dbReference type="EMBL" id="MBC2605111.1"/>
    </source>
</evidence>
<evidence type="ECO:0000256" key="2">
    <source>
        <dbReference type="ARBA" id="ARBA00022448"/>
    </source>
</evidence>
<comment type="caution">
    <text evidence="8">The sequence shown here is derived from an EMBL/GenBank/DDBJ whole genome shotgun (WGS) entry which is preliminary data.</text>
</comment>
<organism evidence="8 9">
    <name type="scientific">Pelagicoccus albus</name>
    <dbReference type="NCBI Taxonomy" id="415222"/>
    <lineage>
        <taxon>Bacteria</taxon>
        <taxon>Pseudomonadati</taxon>
        <taxon>Verrucomicrobiota</taxon>
        <taxon>Opitutia</taxon>
        <taxon>Puniceicoccales</taxon>
        <taxon>Pelagicoccaceae</taxon>
        <taxon>Pelagicoccus</taxon>
    </lineage>
</organism>
<keyword evidence="2" id="KW-0813">Transport</keyword>
<dbReference type="Gene3D" id="2.40.30.170">
    <property type="match status" value="1"/>
</dbReference>
<dbReference type="PANTHER" id="PTHR30097:SF4">
    <property type="entry name" value="SLR6042 PROTEIN"/>
    <property type="match status" value="1"/>
</dbReference>
<dbReference type="InterPro" id="IPR051909">
    <property type="entry name" value="MFP_Cation_Efflux"/>
</dbReference>
<dbReference type="InterPro" id="IPR058649">
    <property type="entry name" value="CzcB_C"/>
</dbReference>
<dbReference type="AlphaFoldDB" id="A0A7X1B3S3"/>
<dbReference type="Gene3D" id="2.40.50.100">
    <property type="match status" value="1"/>
</dbReference>
<evidence type="ECO:0000256" key="3">
    <source>
        <dbReference type="SAM" id="MobiDB-lite"/>
    </source>
</evidence>
<evidence type="ECO:0000256" key="4">
    <source>
        <dbReference type="SAM" id="Phobius"/>
    </source>
</evidence>
<keyword evidence="4" id="KW-0472">Membrane</keyword>
<dbReference type="SUPFAM" id="SSF111369">
    <property type="entry name" value="HlyD-like secretion proteins"/>
    <property type="match status" value="1"/>
</dbReference>
<dbReference type="InterPro" id="IPR058647">
    <property type="entry name" value="BSH_CzcB-like"/>
</dbReference>
<accession>A0A7X1B3S3</accession>
<sequence length="382" mass="41831">MKMKQVAVPFLVAGLCISLNVRGADRVILDEIGVRNLRIETVEADLRDFEETVFAIGRIEEIPSSRSVLSSRIAGRVISLEAFEGDTVSEGQLLARVESRQPGNPPPTIDLLAPQQGLIVDSHIRLGQPVEPDNELLDISDRTKVWAVAKIPEQDAAEVRIGTRAHIRIPALGESSVDATLFRFSVEADRTSGAVEGIFLLDNPDGRLSPGMRAEFSIVLGQRSDVLAIPREAVQGDPAQRVVFARDFDLPNAFVKLPVVLGEKNNEYVEVVAGLFPGDEVVTRGSYSLSFTGSGGGLSLKEALDAAHGHAHNEDGSEITDDHDHESEHDDESEHDHEDEGVHEETHDHTSSKALWVYSVLVTVLCLWMAQRVFFGKKAREE</sequence>
<dbReference type="Gene3D" id="2.40.420.20">
    <property type="match status" value="1"/>
</dbReference>
<keyword evidence="4" id="KW-1133">Transmembrane helix</keyword>
<evidence type="ECO:0000259" key="6">
    <source>
        <dbReference type="Pfam" id="PF25973"/>
    </source>
</evidence>
<dbReference type="InterPro" id="IPR006143">
    <property type="entry name" value="RND_pump_MFP"/>
</dbReference>
<dbReference type="Proteomes" id="UP000526501">
    <property type="component" value="Unassembled WGS sequence"/>
</dbReference>
<feature type="region of interest" description="Disordered" evidence="3">
    <location>
        <begin position="305"/>
        <end position="348"/>
    </location>
</feature>
<keyword evidence="4" id="KW-0812">Transmembrane</keyword>
<dbReference type="GO" id="GO:0016020">
    <property type="term" value="C:membrane"/>
    <property type="evidence" value="ECO:0007669"/>
    <property type="project" value="InterPro"/>
</dbReference>
<dbReference type="NCBIfam" id="TIGR01730">
    <property type="entry name" value="RND_mfp"/>
    <property type="match status" value="1"/>
</dbReference>
<keyword evidence="9" id="KW-1185">Reference proteome</keyword>
<dbReference type="Pfam" id="PF25973">
    <property type="entry name" value="BSH_CzcB"/>
    <property type="match status" value="1"/>
</dbReference>
<evidence type="ECO:0000313" key="9">
    <source>
        <dbReference type="Proteomes" id="UP000526501"/>
    </source>
</evidence>
<proteinExistence type="inferred from homology"/>
<dbReference type="EMBL" id="JACHVC010000006">
    <property type="protein sequence ID" value="MBC2605111.1"/>
    <property type="molecule type" value="Genomic_DNA"/>
</dbReference>
<evidence type="ECO:0000259" key="5">
    <source>
        <dbReference type="Pfam" id="PF25954"/>
    </source>
</evidence>
<comment type="similarity">
    <text evidence="1">Belongs to the membrane fusion protein (MFP) (TC 8.A.1) family.</text>
</comment>
<evidence type="ECO:0000259" key="7">
    <source>
        <dbReference type="Pfam" id="PF25975"/>
    </source>
</evidence>